<dbReference type="Proteomes" id="UP000678393">
    <property type="component" value="Unassembled WGS sequence"/>
</dbReference>
<gene>
    <name evidence="1" type="ORF">CUNI_LOCUS1020</name>
</gene>
<reference evidence="1" key="1">
    <citation type="submission" date="2021-04" db="EMBL/GenBank/DDBJ databases">
        <authorList>
            <consortium name="Molecular Ecology Group"/>
        </authorList>
    </citation>
    <scope>NUCLEOTIDE SEQUENCE</scope>
</reference>
<comment type="caution">
    <text evidence="1">The sequence shown here is derived from an EMBL/GenBank/DDBJ whole genome shotgun (WGS) entry which is preliminary data.</text>
</comment>
<accession>A0A8S3YJC1</accession>
<keyword evidence="2" id="KW-1185">Reference proteome</keyword>
<name>A0A8S3YJC1_9EUPU</name>
<sequence length="293" mass="33410">MAAGHILPGYGDPVTRLRRVLSVGCYPLNSTALRECEKAACLSQQEFSQIRETARQLWSKQYPRMTTYETYFSNGEIREVTQTRPTSSDRHNNPHPTQLFITNKLHFIEGFHKPDTTLGTSAYRVDAGVSSAEKRHRQSLHENYVARPDSALTYLYKDPYGFKKVLPPIEAQAAEAWVKLADDVDHNRVMEVLKEQTDVLKPNNNTARPKSAYPSLHRWMKMCGAEENEAISKVMQQPSARNCQSPSKELQPVRSASKKEACTKNPCIHTKLRRGEYSIHPNWPTSLLHHRVP</sequence>
<protein>
    <submittedName>
        <fullName evidence="1">Uncharacterized protein</fullName>
    </submittedName>
</protein>
<organism evidence="1 2">
    <name type="scientific">Candidula unifasciata</name>
    <dbReference type="NCBI Taxonomy" id="100452"/>
    <lineage>
        <taxon>Eukaryota</taxon>
        <taxon>Metazoa</taxon>
        <taxon>Spiralia</taxon>
        <taxon>Lophotrochozoa</taxon>
        <taxon>Mollusca</taxon>
        <taxon>Gastropoda</taxon>
        <taxon>Heterobranchia</taxon>
        <taxon>Euthyneura</taxon>
        <taxon>Panpulmonata</taxon>
        <taxon>Eupulmonata</taxon>
        <taxon>Stylommatophora</taxon>
        <taxon>Helicina</taxon>
        <taxon>Helicoidea</taxon>
        <taxon>Geomitridae</taxon>
        <taxon>Candidula</taxon>
    </lineage>
</organism>
<dbReference type="AlphaFoldDB" id="A0A8S3YJC1"/>
<evidence type="ECO:0000313" key="1">
    <source>
        <dbReference type="EMBL" id="CAG5115462.1"/>
    </source>
</evidence>
<dbReference type="EMBL" id="CAJHNH020000119">
    <property type="protein sequence ID" value="CAG5115462.1"/>
    <property type="molecule type" value="Genomic_DNA"/>
</dbReference>
<dbReference type="OrthoDB" id="9972253at2759"/>
<evidence type="ECO:0000313" key="2">
    <source>
        <dbReference type="Proteomes" id="UP000678393"/>
    </source>
</evidence>
<proteinExistence type="predicted"/>